<dbReference type="InterPro" id="IPR029001">
    <property type="entry name" value="ITPase-like_fam"/>
</dbReference>
<dbReference type="PANTHER" id="PTHR43213:SF5">
    <property type="entry name" value="BIFUNCTIONAL DTTP_UTP PYROPHOSPHATASE_METHYLTRANSFERASE PROTEIN-RELATED"/>
    <property type="match status" value="1"/>
</dbReference>
<dbReference type="Pfam" id="PF02545">
    <property type="entry name" value="Maf"/>
    <property type="match status" value="1"/>
</dbReference>
<dbReference type="Gene3D" id="3.90.950.10">
    <property type="match status" value="1"/>
</dbReference>
<feature type="site" description="Important for substrate specificity" evidence="6">
    <location>
        <position position="153"/>
    </location>
</feature>
<organism evidence="7 8">
    <name type="scientific">Holdemania filiformis</name>
    <dbReference type="NCBI Taxonomy" id="61171"/>
    <lineage>
        <taxon>Bacteria</taxon>
        <taxon>Bacillati</taxon>
        <taxon>Bacillota</taxon>
        <taxon>Erysipelotrichia</taxon>
        <taxon>Erysipelotrichales</taxon>
        <taxon>Erysipelotrichaceae</taxon>
        <taxon>Holdemania</taxon>
    </lineage>
</organism>
<dbReference type="GO" id="GO:0036221">
    <property type="term" value="F:UTP diphosphatase activity"/>
    <property type="evidence" value="ECO:0007669"/>
    <property type="project" value="RHEA"/>
</dbReference>
<reference evidence="7 8" key="1">
    <citation type="submission" date="2018-08" db="EMBL/GenBank/DDBJ databases">
        <title>A genome reference for cultivated species of the human gut microbiota.</title>
        <authorList>
            <person name="Zou Y."/>
            <person name="Xue W."/>
            <person name="Luo G."/>
        </authorList>
    </citation>
    <scope>NUCLEOTIDE SEQUENCE [LARGE SCALE GENOMIC DNA]</scope>
    <source>
        <strain evidence="7 8">AF24-29</strain>
    </source>
</reference>
<sequence length="187" mass="20968">MKRELILASQSPRRRELLERCHVPFRIEVADIDEALNPDIPLEAAMEELAWRKAHTVFERHPEAVVIGADTIVVLERQILGKPKDVEEAKAMLSRLSGKTHQVMTGVCLLSADQRVCFSDVSDVEFYPLTAEEIDTYVATGEPLDKAGAYGIQGEGFFLAKKITGDFYSIMGFPVARVLRALKKFDF</sequence>
<feature type="site" description="Important for substrate specificity" evidence="6">
    <location>
        <position position="13"/>
    </location>
</feature>
<dbReference type="HAMAP" id="MF_00528">
    <property type="entry name" value="Maf"/>
    <property type="match status" value="1"/>
</dbReference>
<dbReference type="AlphaFoldDB" id="A0A412G2S5"/>
<keyword evidence="8" id="KW-1185">Reference proteome</keyword>
<comment type="caution">
    <text evidence="6">Lacks conserved residue(s) required for the propagation of feature annotation.</text>
</comment>
<comment type="catalytic activity">
    <reaction evidence="6">
        <text>dTTP + H2O = dTMP + diphosphate + H(+)</text>
        <dbReference type="Rhea" id="RHEA:28534"/>
        <dbReference type="ChEBI" id="CHEBI:15377"/>
        <dbReference type="ChEBI" id="CHEBI:15378"/>
        <dbReference type="ChEBI" id="CHEBI:33019"/>
        <dbReference type="ChEBI" id="CHEBI:37568"/>
        <dbReference type="ChEBI" id="CHEBI:63528"/>
        <dbReference type="EC" id="3.6.1.9"/>
    </reaction>
</comment>
<evidence type="ECO:0000256" key="2">
    <source>
        <dbReference type="ARBA" id="ARBA00004496"/>
    </source>
</evidence>
<dbReference type="CDD" id="cd00555">
    <property type="entry name" value="Maf"/>
    <property type="match status" value="1"/>
</dbReference>
<comment type="subcellular location">
    <subcellularLocation>
        <location evidence="2 6">Cytoplasm</location>
    </subcellularLocation>
</comment>
<evidence type="ECO:0000256" key="3">
    <source>
        <dbReference type="ARBA" id="ARBA00022490"/>
    </source>
</evidence>
<keyword evidence="3 6" id="KW-0963">Cytoplasm</keyword>
<evidence type="ECO:0000256" key="6">
    <source>
        <dbReference type="HAMAP-Rule" id="MF_00528"/>
    </source>
</evidence>
<evidence type="ECO:0000313" key="8">
    <source>
        <dbReference type="Proteomes" id="UP000284178"/>
    </source>
</evidence>
<dbReference type="PIRSF" id="PIRSF006305">
    <property type="entry name" value="Maf"/>
    <property type="match status" value="1"/>
</dbReference>
<dbReference type="EC" id="3.6.1.9" evidence="6"/>
<accession>A0A412G2S5</accession>
<name>A0A412G2S5_9FIRM</name>
<dbReference type="GeneID" id="83015342"/>
<dbReference type="GO" id="GO:0005737">
    <property type="term" value="C:cytoplasm"/>
    <property type="evidence" value="ECO:0007669"/>
    <property type="project" value="UniProtKB-SubCell"/>
</dbReference>
<gene>
    <name evidence="7" type="ORF">DWY25_07975</name>
</gene>
<dbReference type="Proteomes" id="UP000284178">
    <property type="component" value="Unassembled WGS sequence"/>
</dbReference>
<dbReference type="GO" id="GO:0036218">
    <property type="term" value="F:dTTP diphosphatase activity"/>
    <property type="evidence" value="ECO:0007669"/>
    <property type="project" value="RHEA"/>
</dbReference>
<keyword evidence="5 6" id="KW-0546">Nucleotide metabolism</keyword>
<proteinExistence type="inferred from homology"/>
<evidence type="ECO:0000256" key="1">
    <source>
        <dbReference type="ARBA" id="ARBA00001968"/>
    </source>
</evidence>
<dbReference type="EMBL" id="QRUP01000008">
    <property type="protein sequence ID" value="RGR74710.1"/>
    <property type="molecule type" value="Genomic_DNA"/>
</dbReference>
<dbReference type="GO" id="GO:0009117">
    <property type="term" value="P:nucleotide metabolic process"/>
    <property type="evidence" value="ECO:0007669"/>
    <property type="project" value="UniProtKB-KW"/>
</dbReference>
<dbReference type="PANTHER" id="PTHR43213">
    <property type="entry name" value="BIFUNCTIONAL DTTP/UTP PYROPHOSPHATASE/METHYLTRANSFERASE PROTEIN-RELATED"/>
    <property type="match status" value="1"/>
</dbReference>
<feature type="active site" description="Proton acceptor" evidence="6">
    <location>
        <position position="70"/>
    </location>
</feature>
<comment type="function">
    <text evidence="6">Nucleoside triphosphate pyrophosphatase that hydrolyzes dTTP and UTP. May have a dual role in cell division arrest and in preventing the incorporation of modified nucleotides into cellular nucleic acids.</text>
</comment>
<dbReference type="SUPFAM" id="SSF52972">
    <property type="entry name" value="ITPase-like"/>
    <property type="match status" value="1"/>
</dbReference>
<dbReference type="RefSeq" id="WP_117894795.1">
    <property type="nucleotide sequence ID" value="NZ_CABJCV010000008.1"/>
</dbReference>
<dbReference type="FunFam" id="3.90.950.10:FF:000005">
    <property type="entry name" value="7-methyl-GTP pyrophosphatase"/>
    <property type="match status" value="1"/>
</dbReference>
<evidence type="ECO:0000256" key="5">
    <source>
        <dbReference type="ARBA" id="ARBA00023080"/>
    </source>
</evidence>
<evidence type="ECO:0000256" key="4">
    <source>
        <dbReference type="ARBA" id="ARBA00022801"/>
    </source>
</evidence>
<evidence type="ECO:0000313" key="7">
    <source>
        <dbReference type="EMBL" id="RGR74710.1"/>
    </source>
</evidence>
<dbReference type="InterPro" id="IPR003697">
    <property type="entry name" value="Maf-like"/>
</dbReference>
<dbReference type="NCBIfam" id="TIGR00172">
    <property type="entry name" value="maf"/>
    <property type="match status" value="1"/>
</dbReference>
<comment type="catalytic activity">
    <reaction evidence="6">
        <text>UTP + H2O = UMP + diphosphate + H(+)</text>
        <dbReference type="Rhea" id="RHEA:29395"/>
        <dbReference type="ChEBI" id="CHEBI:15377"/>
        <dbReference type="ChEBI" id="CHEBI:15378"/>
        <dbReference type="ChEBI" id="CHEBI:33019"/>
        <dbReference type="ChEBI" id="CHEBI:46398"/>
        <dbReference type="ChEBI" id="CHEBI:57865"/>
        <dbReference type="EC" id="3.6.1.9"/>
    </reaction>
</comment>
<comment type="cofactor">
    <cofactor evidence="1 6">
        <name>a divalent metal cation</name>
        <dbReference type="ChEBI" id="CHEBI:60240"/>
    </cofactor>
</comment>
<feature type="site" description="Important for substrate specificity" evidence="6">
    <location>
        <position position="71"/>
    </location>
</feature>
<protein>
    <recommendedName>
        <fullName evidence="6">dTTP/UTP pyrophosphatase</fullName>
        <shortName evidence="6">dTTPase/UTPase</shortName>
        <ecNumber evidence="6">3.6.1.9</ecNumber>
    </recommendedName>
    <alternativeName>
        <fullName evidence="6">Nucleoside triphosphate pyrophosphatase</fullName>
    </alternativeName>
    <alternativeName>
        <fullName evidence="6">Nucleotide pyrophosphatase</fullName>
        <shortName evidence="6">Nucleotide PPase</shortName>
    </alternativeName>
</protein>
<comment type="similarity">
    <text evidence="6">Belongs to the Maf family. YhdE subfamily.</text>
</comment>
<comment type="caution">
    <text evidence="7">The sequence shown here is derived from an EMBL/GenBank/DDBJ whole genome shotgun (WGS) entry which is preliminary data.</text>
</comment>
<keyword evidence="4 6" id="KW-0378">Hydrolase</keyword>